<evidence type="ECO:0000256" key="1">
    <source>
        <dbReference type="SAM" id="SignalP"/>
    </source>
</evidence>
<dbReference type="FunCoup" id="A0A7M6URU9">
    <property type="interactions" value="44"/>
</dbReference>
<evidence type="ECO:0000259" key="2">
    <source>
        <dbReference type="PROSITE" id="PS51465"/>
    </source>
</evidence>
<dbReference type="Pfam" id="PF00050">
    <property type="entry name" value="Kazal_1"/>
    <property type="match status" value="1"/>
</dbReference>
<dbReference type="SMART" id="SM00280">
    <property type="entry name" value="KAZAL"/>
    <property type="match status" value="1"/>
</dbReference>
<dbReference type="Proteomes" id="UP000002358">
    <property type="component" value="Chromosome 2"/>
</dbReference>
<dbReference type="InterPro" id="IPR002350">
    <property type="entry name" value="Kazal_dom"/>
</dbReference>
<dbReference type="AlphaFoldDB" id="A0A7M6URU9"/>
<dbReference type="Gene3D" id="3.30.60.30">
    <property type="match status" value="1"/>
</dbReference>
<dbReference type="RefSeq" id="NP_001164350.1">
    <property type="nucleotide sequence ID" value="NM_001170879.1"/>
</dbReference>
<dbReference type="GeneID" id="100302050"/>
<dbReference type="SMR" id="A0A7M6URU9"/>
<dbReference type="InParanoid" id="A0A7M6URU9"/>
<evidence type="ECO:0000313" key="3">
    <source>
        <dbReference type="EnsemblMetazoa" id="NP_001164350"/>
    </source>
</evidence>
<evidence type="ECO:0000313" key="4">
    <source>
        <dbReference type="Proteomes" id="UP000002358"/>
    </source>
</evidence>
<dbReference type="PROSITE" id="PS51465">
    <property type="entry name" value="KAZAL_2"/>
    <property type="match status" value="1"/>
</dbReference>
<feature type="chain" id="PRO_5029474323" description="Kazal-like domain-containing protein" evidence="1">
    <location>
        <begin position="22"/>
        <end position="87"/>
    </location>
</feature>
<feature type="signal peptide" evidence="1">
    <location>
        <begin position="1"/>
        <end position="21"/>
    </location>
</feature>
<accession>A0A7M6URU9</accession>
<keyword evidence="1" id="KW-0732">Signal</keyword>
<name>A0A7M6URU9_NASVI</name>
<reference evidence="3" key="1">
    <citation type="submission" date="2021-01" db="UniProtKB">
        <authorList>
            <consortium name="EnsemblMetazoa"/>
        </authorList>
    </citation>
    <scope>IDENTIFICATION</scope>
</reference>
<dbReference type="CTD" id="100302050"/>
<feature type="domain" description="Kazal-like" evidence="2">
    <location>
        <begin position="28"/>
        <end position="80"/>
    </location>
</feature>
<dbReference type="EnsemblMetazoa" id="NM_001170879">
    <property type="protein sequence ID" value="NP_001164350"/>
    <property type="gene ID" value="hmm867024"/>
</dbReference>
<organism evidence="3 4">
    <name type="scientific">Nasonia vitripennis</name>
    <name type="common">Parasitic wasp</name>
    <dbReference type="NCBI Taxonomy" id="7425"/>
    <lineage>
        <taxon>Eukaryota</taxon>
        <taxon>Metazoa</taxon>
        <taxon>Ecdysozoa</taxon>
        <taxon>Arthropoda</taxon>
        <taxon>Hexapoda</taxon>
        <taxon>Insecta</taxon>
        <taxon>Pterygota</taxon>
        <taxon>Neoptera</taxon>
        <taxon>Endopterygota</taxon>
        <taxon>Hymenoptera</taxon>
        <taxon>Apocrita</taxon>
        <taxon>Proctotrupomorpha</taxon>
        <taxon>Chalcidoidea</taxon>
        <taxon>Pteromalidae</taxon>
        <taxon>Pteromalinae</taxon>
        <taxon>Nasonia</taxon>
    </lineage>
</organism>
<proteinExistence type="predicted"/>
<dbReference type="InterPro" id="IPR036058">
    <property type="entry name" value="Kazal_dom_sf"/>
</dbReference>
<dbReference type="KEGG" id="nvi:100302050"/>
<protein>
    <recommendedName>
        <fullName evidence="2">Kazal-like domain-containing protein</fullName>
    </recommendedName>
</protein>
<sequence length="87" mass="9631">MKLTVFLFATALFCAIANVNAQLESDDYEEEDECPCMTPFNWLPKCGSDGQTYPNEEAIKCQNECNDDRVTIAHDGVCEGDANFGLV</sequence>
<dbReference type="CDD" id="cd00104">
    <property type="entry name" value="KAZAL_FS"/>
    <property type="match status" value="1"/>
</dbReference>
<keyword evidence="4" id="KW-1185">Reference proteome</keyword>
<dbReference type="OrthoDB" id="88467at2759"/>
<dbReference type="SUPFAM" id="SSF100895">
    <property type="entry name" value="Kazal-type serine protease inhibitors"/>
    <property type="match status" value="1"/>
</dbReference>